<keyword evidence="1" id="KW-0732">Signal</keyword>
<dbReference type="PANTHER" id="PTHR43817:SF1">
    <property type="entry name" value="HYDROLASE, FAMILY 43, PUTATIVE (AFU_ORTHOLOGUE AFUA_3G01660)-RELATED"/>
    <property type="match status" value="1"/>
</dbReference>
<gene>
    <name evidence="3" type="ORF">EZS27_011673</name>
</gene>
<accession>A0A5J4S2Z1</accession>
<reference evidence="3" key="1">
    <citation type="submission" date="2019-03" db="EMBL/GenBank/DDBJ databases">
        <title>Single cell metagenomics reveals metabolic interactions within the superorganism composed of flagellate Streblomastix strix and complex community of Bacteroidetes bacteria on its surface.</title>
        <authorList>
            <person name="Treitli S.C."/>
            <person name="Kolisko M."/>
            <person name="Husnik F."/>
            <person name="Keeling P."/>
            <person name="Hampl V."/>
        </authorList>
    </citation>
    <scope>NUCLEOTIDE SEQUENCE</scope>
    <source>
        <strain evidence="3">STM</strain>
    </source>
</reference>
<evidence type="ECO:0000256" key="2">
    <source>
        <dbReference type="ARBA" id="ARBA00022801"/>
    </source>
</evidence>
<protein>
    <recommendedName>
        <fullName evidence="4">Beta-galactosidase</fullName>
    </recommendedName>
</protein>
<name>A0A5J4S2Z1_9ZZZZ</name>
<dbReference type="PANTHER" id="PTHR43817">
    <property type="entry name" value="GLYCOSYL HYDROLASE"/>
    <property type="match status" value="1"/>
</dbReference>
<evidence type="ECO:0000256" key="1">
    <source>
        <dbReference type="ARBA" id="ARBA00022729"/>
    </source>
</evidence>
<dbReference type="Pfam" id="PF17132">
    <property type="entry name" value="Glyco_hydro_106"/>
    <property type="match status" value="1"/>
</dbReference>
<evidence type="ECO:0008006" key="4">
    <source>
        <dbReference type="Google" id="ProtNLM"/>
    </source>
</evidence>
<keyword evidence="2" id="KW-0378">Hydrolase</keyword>
<comment type="caution">
    <text evidence="3">The sequence shown here is derived from an EMBL/GenBank/DDBJ whole genome shotgun (WGS) entry which is preliminary data.</text>
</comment>
<proteinExistence type="predicted"/>
<dbReference type="GO" id="GO:0016787">
    <property type="term" value="F:hydrolase activity"/>
    <property type="evidence" value="ECO:0007669"/>
    <property type="project" value="UniProtKB-KW"/>
</dbReference>
<dbReference type="CDD" id="cd03143">
    <property type="entry name" value="A4_beta-galactosidase_middle_domain"/>
    <property type="match status" value="1"/>
</dbReference>
<dbReference type="EMBL" id="SNRY01000458">
    <property type="protein sequence ID" value="KAA6340479.1"/>
    <property type="molecule type" value="Genomic_DNA"/>
</dbReference>
<sequence>MGSQNFTDGFFEEFKRRYDYNAVPFLPVFKGHIIGSPDISDRFLWDVRRMVADKVSYDYVGGLREISHQHGFTTWLENYGHWGFPGEFLQYGGQSDEVAGEFWSGGGTNRYENRVAASCAHIYGKNNVWAESFTSGGPAFVRYSGEMKQLGDWSFTEGINSTLLHVYIEQAYEDRNPGIDAWFGNEFNRKNTWFNQMDLFTLYLKRCNFMLQQGLSVADVAYFIGEDAPKMTGIRNPELPKGYDYDYINAEVIIRDLSVKDGRLVLPHGTSYRLLVLPPLESMRPEVLLKIEQLVADGAVVLGPPPSRSPSMKGYPGADLQIQELAKKMWGDLSVKQRTYGKGQIWTDISMEEVLTSLNVIPDLLPDNDAVLYTHHRFGKSEIYFVSNQSEQPVTIRAEFRVKGLQPELWDALTGVVRPLPAFEQAGETTFVPLQLDANGSVFIVFRKKGNPVAKELAANFPEPDMIATVDTPWKVRFESDSIRRGPAESVIFNELKDWTQSEDERIRYFSGTAVLQQRSHLTLYPKGNSSIWTLERLASWQK</sequence>
<evidence type="ECO:0000313" key="3">
    <source>
        <dbReference type="EMBL" id="KAA6340479.1"/>
    </source>
</evidence>
<dbReference type="AlphaFoldDB" id="A0A5J4S2Z1"/>
<organism evidence="3">
    <name type="scientific">termite gut metagenome</name>
    <dbReference type="NCBI Taxonomy" id="433724"/>
    <lineage>
        <taxon>unclassified sequences</taxon>
        <taxon>metagenomes</taxon>
        <taxon>organismal metagenomes</taxon>
    </lineage>
</organism>